<gene>
    <name evidence="1" type="ORF">BGC07_16990</name>
</gene>
<proteinExistence type="predicted"/>
<dbReference type="Proteomes" id="UP000094329">
    <property type="component" value="Unassembled WGS sequence"/>
</dbReference>
<organism evidence="1 2">
    <name type="scientific">Piscirickettsia litoralis</name>
    <dbReference type="NCBI Taxonomy" id="1891921"/>
    <lineage>
        <taxon>Bacteria</taxon>
        <taxon>Pseudomonadati</taxon>
        <taxon>Pseudomonadota</taxon>
        <taxon>Gammaproteobacteria</taxon>
        <taxon>Thiotrichales</taxon>
        <taxon>Piscirickettsiaceae</taxon>
        <taxon>Piscirickettsia</taxon>
    </lineage>
</organism>
<protein>
    <submittedName>
        <fullName evidence="1">Uncharacterized protein</fullName>
    </submittedName>
</protein>
<evidence type="ECO:0000313" key="1">
    <source>
        <dbReference type="EMBL" id="ODN41266.1"/>
    </source>
</evidence>
<dbReference type="EMBL" id="MDTU01000004">
    <property type="protein sequence ID" value="ODN41266.1"/>
    <property type="molecule type" value="Genomic_DNA"/>
</dbReference>
<name>A0ABX2ZXB6_9GAMM</name>
<reference evidence="1 2" key="1">
    <citation type="submission" date="2016-08" db="EMBL/GenBank/DDBJ databases">
        <title>Draft genome sequence of Candidatus Piscirickettsia litoralis, from seawater.</title>
        <authorList>
            <person name="Wan X."/>
            <person name="Lee A.J."/>
            <person name="Hou S."/>
            <person name="Donachie S.P."/>
        </authorList>
    </citation>
    <scope>NUCLEOTIDE SEQUENCE [LARGE SCALE GENOMIC DNA]</scope>
    <source>
        <strain evidence="1 2">Y2</strain>
    </source>
</reference>
<evidence type="ECO:0000313" key="2">
    <source>
        <dbReference type="Proteomes" id="UP000094329"/>
    </source>
</evidence>
<comment type="caution">
    <text evidence="1">The sequence shown here is derived from an EMBL/GenBank/DDBJ whole genome shotgun (WGS) entry which is preliminary data.</text>
</comment>
<sequence>MEFIDLTLMTSISRKYTKKCKLHKYQDLNLGLLDLSRPSKYFESLPDYNNSEFIYSNKESSDDSNIELDFSKMNDIKSKRDLSLDCNKILEKNSTIESRIYPYYKKLLDSDDSFDACVPSRKILFDKKSTPSTI</sequence>
<keyword evidence="2" id="KW-1185">Reference proteome</keyword>
<accession>A0ABX2ZXB6</accession>